<keyword evidence="2" id="KW-0472">Membrane</keyword>
<dbReference type="GeneID" id="26659101"/>
<proteinExistence type="predicted"/>
<sequence>MRRERVLAVGIALLLVASTATMVAVPGVFADGEPEDARPGYADVQEVTIATNGVSGGTVTLGVTSYLQHRGGTSENVSVLVRAVDLDSGLVEATREVGVDEISGDREVPVEVNVSVSREGGYRIETVLYSDDQRVGTVSKTVRGVGTVQAGGRAAFHDFAAGLPSVQYAVADAGPNRTALDVSTYLTNSGAEPTGPVTIELIVRQAESNIVAARTTISVSELAPGETVAPNATVTVPAGYNYYLDAVLRRGGVVVDAARSAANLDPQERIEANTTVRDVGLRVEDFERTGGRDQQQPTADGGATSGGGIPGFGPVLAVVALAIGAAIASRTRS</sequence>
<name>A0A0U5H346_9EURY</name>
<dbReference type="OrthoDB" id="50312at2157"/>
<dbReference type="Pfam" id="PF24318">
    <property type="entry name" value="DUF7490"/>
    <property type="match status" value="2"/>
</dbReference>
<dbReference type="KEGG" id="hhb:Hhub_2464"/>
<keyword evidence="5" id="KW-1185">Reference proteome</keyword>
<dbReference type="InterPro" id="IPR055913">
    <property type="entry name" value="DUF7490"/>
</dbReference>
<evidence type="ECO:0000259" key="3">
    <source>
        <dbReference type="Pfam" id="PF24318"/>
    </source>
</evidence>
<feature type="transmembrane region" description="Helical" evidence="2">
    <location>
        <begin position="311"/>
        <end position="328"/>
    </location>
</feature>
<evidence type="ECO:0000313" key="5">
    <source>
        <dbReference type="Proteomes" id="UP000066737"/>
    </source>
</evidence>
<feature type="region of interest" description="Disordered" evidence="1">
    <location>
        <begin position="287"/>
        <end position="307"/>
    </location>
</feature>
<dbReference type="Proteomes" id="UP000066737">
    <property type="component" value="Chromosome I"/>
</dbReference>
<keyword evidence="2" id="KW-0812">Transmembrane</keyword>
<gene>
    <name evidence="4" type="ORF">HHUB_2464</name>
</gene>
<evidence type="ECO:0000256" key="1">
    <source>
        <dbReference type="SAM" id="MobiDB-lite"/>
    </source>
</evidence>
<protein>
    <recommendedName>
        <fullName evidence="3">DUF7490 domain-containing protein</fullName>
    </recommendedName>
</protein>
<accession>A0A0U5H346</accession>
<dbReference type="STRING" id="1407499.HHUB_2464"/>
<evidence type="ECO:0000313" key="4">
    <source>
        <dbReference type="EMBL" id="CQH56988.1"/>
    </source>
</evidence>
<reference evidence="5" key="1">
    <citation type="journal article" date="2016" name="Environ. Microbiol.">
        <title>The complete genome of a viable archaeum isolated from 123-million-year-old rock salt.</title>
        <authorList>
            <person name="Jaakkola S.T."/>
            <person name="Pfeiffer F."/>
            <person name="Ravantti J.J."/>
            <person name="Guo Q."/>
            <person name="Liu Y."/>
            <person name="Chen X."/>
            <person name="Ma H."/>
            <person name="Yang C."/>
            <person name="Oksanen H.M."/>
            <person name="Bamford D.H."/>
        </authorList>
    </citation>
    <scope>NUCLEOTIDE SEQUENCE</scope>
    <source>
        <strain evidence="5">JI20-1</strain>
    </source>
</reference>
<dbReference type="RefSeq" id="WP_059056903.1">
    <property type="nucleotide sequence ID" value="NZ_CEML01000001.1"/>
</dbReference>
<feature type="domain" description="DUF7490" evidence="3">
    <location>
        <begin position="162"/>
        <end position="265"/>
    </location>
</feature>
<feature type="domain" description="DUF7490" evidence="3">
    <location>
        <begin position="42"/>
        <end position="145"/>
    </location>
</feature>
<dbReference type="EMBL" id="LN831302">
    <property type="protein sequence ID" value="CQH56988.1"/>
    <property type="molecule type" value="Genomic_DNA"/>
</dbReference>
<dbReference type="AlphaFoldDB" id="A0A0U5H346"/>
<keyword evidence="2" id="KW-1133">Transmembrane helix</keyword>
<organism evidence="4 5">
    <name type="scientific">Halobacterium hubeiense</name>
    <dbReference type="NCBI Taxonomy" id="1407499"/>
    <lineage>
        <taxon>Archaea</taxon>
        <taxon>Methanobacteriati</taxon>
        <taxon>Methanobacteriota</taxon>
        <taxon>Stenosarchaea group</taxon>
        <taxon>Halobacteria</taxon>
        <taxon>Halobacteriales</taxon>
        <taxon>Halobacteriaceae</taxon>
        <taxon>Halobacterium</taxon>
    </lineage>
</organism>
<evidence type="ECO:0000256" key="2">
    <source>
        <dbReference type="SAM" id="Phobius"/>
    </source>
</evidence>